<proteinExistence type="predicted"/>
<name>A0A6J7X1R2_9CAUD</name>
<reference evidence="1" key="1">
    <citation type="submission" date="2020-05" db="EMBL/GenBank/DDBJ databases">
        <authorList>
            <person name="Chiriac C."/>
            <person name="Salcher M."/>
            <person name="Ghai R."/>
            <person name="Kavagutti S V."/>
        </authorList>
    </citation>
    <scope>NUCLEOTIDE SEQUENCE</scope>
</reference>
<gene>
    <name evidence="1" type="ORF">UFOVP393_96</name>
</gene>
<organism evidence="1">
    <name type="scientific">uncultured Caudovirales phage</name>
    <dbReference type="NCBI Taxonomy" id="2100421"/>
    <lineage>
        <taxon>Viruses</taxon>
        <taxon>Duplodnaviria</taxon>
        <taxon>Heunggongvirae</taxon>
        <taxon>Uroviricota</taxon>
        <taxon>Caudoviricetes</taxon>
        <taxon>Peduoviridae</taxon>
        <taxon>Maltschvirus</taxon>
        <taxon>Maltschvirus maltsch</taxon>
    </lineage>
</organism>
<accession>A0A6J7X1R2</accession>
<protein>
    <submittedName>
        <fullName evidence="1">Uncharacterized protein</fullName>
    </submittedName>
</protein>
<dbReference type="EMBL" id="LR798335">
    <property type="protein sequence ID" value="CAB5224472.1"/>
    <property type="molecule type" value="Genomic_DNA"/>
</dbReference>
<evidence type="ECO:0000313" key="1">
    <source>
        <dbReference type="EMBL" id="CAB5224472.1"/>
    </source>
</evidence>
<sequence length="141" mass="16491">MTAPTIQFEAIKAGLKQSKDGYILTLAVHPDEIPDDLVRDFVGSRYVVVMVRLNEKEQPMNRGNEFPGDNAVKMAGILCRDSDFWEWLHAKEWLMEKNEFACTEWLTSYLNIESRRELKTNEEARDLFTRLKASFDTWRKS</sequence>